<dbReference type="PANTHER" id="PTHR47182:SF7">
    <property type="entry name" value="ALPHA-1,3-GLUCAN SYNTHASE"/>
    <property type="match status" value="1"/>
</dbReference>
<dbReference type="InterPro" id="IPR058654">
    <property type="entry name" value="Mok11-14/Ags1-like_TM"/>
</dbReference>
<dbReference type="GO" id="GO:0070600">
    <property type="term" value="P:fungal-type cell wall (1-&gt;3)-alpha-glucan biosynthetic process"/>
    <property type="evidence" value="ECO:0007669"/>
    <property type="project" value="TreeGrafter"/>
</dbReference>
<feature type="transmembrane region" description="Helical" evidence="1">
    <location>
        <begin position="20"/>
        <end position="40"/>
    </location>
</feature>
<feature type="transmembrane region" description="Helical" evidence="1">
    <location>
        <begin position="121"/>
        <end position="144"/>
    </location>
</feature>
<dbReference type="PANTHER" id="PTHR47182">
    <property type="entry name" value="CELL WALL ALPHA-1,3-GLUCAN SYNTHASE AGS1-RELATED"/>
    <property type="match status" value="1"/>
</dbReference>
<keyword evidence="1" id="KW-0812">Transmembrane</keyword>
<feature type="transmembrane region" description="Helical" evidence="1">
    <location>
        <begin position="94"/>
        <end position="114"/>
    </location>
</feature>
<dbReference type="GeneID" id="37224061"/>
<evidence type="ECO:0000313" key="3">
    <source>
        <dbReference type="EMBL" id="RAL02191.1"/>
    </source>
</evidence>
<gene>
    <name evidence="3" type="ORF">BO80DRAFT_424105</name>
</gene>
<dbReference type="RefSeq" id="XP_025576518.1">
    <property type="nucleotide sequence ID" value="XM_025719196.1"/>
</dbReference>
<protein>
    <recommendedName>
        <fullName evidence="2">Cell wall alpha-1,3-glucan synthase Mok11-14/Ags1-like transmembrane domain-containing protein</fullName>
    </recommendedName>
</protein>
<keyword evidence="1" id="KW-0472">Membrane</keyword>
<name>A0A395H2T9_9EURO</name>
<keyword evidence="4" id="KW-1185">Reference proteome</keyword>
<dbReference type="STRING" id="1448316.A0A395H2T9"/>
<dbReference type="GO" id="GO:0009277">
    <property type="term" value="C:fungal-type cell wall"/>
    <property type="evidence" value="ECO:0007669"/>
    <property type="project" value="TreeGrafter"/>
</dbReference>
<feature type="transmembrane region" description="Helical" evidence="1">
    <location>
        <begin position="159"/>
        <end position="179"/>
    </location>
</feature>
<dbReference type="OrthoDB" id="512920at2759"/>
<dbReference type="VEuPathDB" id="FungiDB:BO80DRAFT_424105"/>
<evidence type="ECO:0000313" key="4">
    <source>
        <dbReference type="Proteomes" id="UP000249402"/>
    </source>
</evidence>
<proteinExistence type="predicted"/>
<feature type="domain" description="Cell wall alpha-1,3-glucan synthase Mok11-14/Ags1-like transmembrane" evidence="2">
    <location>
        <begin position="10"/>
        <end position="179"/>
    </location>
</feature>
<evidence type="ECO:0000256" key="1">
    <source>
        <dbReference type="SAM" id="Phobius"/>
    </source>
</evidence>
<dbReference type="EMBL" id="KZ824432">
    <property type="protein sequence ID" value="RAL02191.1"/>
    <property type="molecule type" value="Genomic_DNA"/>
</dbReference>
<dbReference type="InterPro" id="IPR058655">
    <property type="entry name" value="Mok11-14/Ags1-like"/>
</dbReference>
<reference evidence="3 4" key="1">
    <citation type="submission" date="2018-02" db="EMBL/GenBank/DDBJ databases">
        <title>The genomes of Aspergillus section Nigri reveals drivers in fungal speciation.</title>
        <authorList>
            <consortium name="DOE Joint Genome Institute"/>
            <person name="Vesth T.C."/>
            <person name="Nybo J."/>
            <person name="Theobald S."/>
            <person name="Brandl J."/>
            <person name="Frisvad J.C."/>
            <person name="Nielsen K.F."/>
            <person name="Lyhne E.K."/>
            <person name="Kogle M.E."/>
            <person name="Kuo A."/>
            <person name="Riley R."/>
            <person name="Clum A."/>
            <person name="Nolan M."/>
            <person name="Lipzen A."/>
            <person name="Salamov A."/>
            <person name="Henrissat B."/>
            <person name="Wiebenga A."/>
            <person name="De vries R.P."/>
            <person name="Grigoriev I.V."/>
            <person name="Mortensen U.H."/>
            <person name="Andersen M.R."/>
            <person name="Baker S.E."/>
        </authorList>
    </citation>
    <scope>NUCLEOTIDE SEQUENCE [LARGE SCALE GENOMIC DNA]</scope>
    <source>
        <strain evidence="3 4">CBS 121593</strain>
    </source>
</reference>
<dbReference type="Proteomes" id="UP000249402">
    <property type="component" value="Unassembled WGS sequence"/>
</dbReference>
<dbReference type="AlphaFoldDB" id="A0A395H2T9"/>
<keyword evidence="1" id="KW-1133">Transmembrane helix</keyword>
<sequence>MLTHVPSLVLWTSNHAKGWQVVILCIIFYGFVWAGFLFIVSRYFKSHSWFLPVFACGLGAPRWAQIWWGVSGIGYFLPWVSGGYVGGALASRSLWLWLGVLDSIQGLGFGIILLQTLTRMHMLFTLICSQVLGSIATICARAFAPNNIGPGPVSPDPTFGGSSVANGWFWAALICQLLIW</sequence>
<dbReference type="GO" id="GO:0047657">
    <property type="term" value="F:alpha-1,3-glucan synthase activity"/>
    <property type="evidence" value="ECO:0007669"/>
    <property type="project" value="TreeGrafter"/>
</dbReference>
<evidence type="ECO:0000259" key="2">
    <source>
        <dbReference type="Pfam" id="PF26127"/>
    </source>
</evidence>
<organism evidence="3 4">
    <name type="scientific">Aspergillus ibericus CBS 121593</name>
    <dbReference type="NCBI Taxonomy" id="1448316"/>
    <lineage>
        <taxon>Eukaryota</taxon>
        <taxon>Fungi</taxon>
        <taxon>Dikarya</taxon>
        <taxon>Ascomycota</taxon>
        <taxon>Pezizomycotina</taxon>
        <taxon>Eurotiomycetes</taxon>
        <taxon>Eurotiomycetidae</taxon>
        <taxon>Eurotiales</taxon>
        <taxon>Aspergillaceae</taxon>
        <taxon>Aspergillus</taxon>
        <taxon>Aspergillus subgen. Circumdati</taxon>
    </lineage>
</organism>
<dbReference type="Pfam" id="PF26127">
    <property type="entry name" value="12TM_Mok13"/>
    <property type="match status" value="1"/>
</dbReference>
<accession>A0A395H2T9</accession>